<dbReference type="SUPFAM" id="SSF53474">
    <property type="entry name" value="alpha/beta-Hydrolases"/>
    <property type="match status" value="1"/>
</dbReference>
<dbReference type="InterPro" id="IPR008391">
    <property type="entry name" value="AXE1_dom"/>
</dbReference>
<organism evidence="2 3">
    <name type="scientific">Dyadobacter jejuensis</name>
    <dbReference type="NCBI Taxonomy" id="1082580"/>
    <lineage>
        <taxon>Bacteria</taxon>
        <taxon>Pseudomonadati</taxon>
        <taxon>Bacteroidota</taxon>
        <taxon>Cytophagia</taxon>
        <taxon>Cytophagales</taxon>
        <taxon>Spirosomataceae</taxon>
        <taxon>Dyadobacter</taxon>
    </lineage>
</organism>
<dbReference type="InterPro" id="IPR029058">
    <property type="entry name" value="AB_hydrolase_fold"/>
</dbReference>
<dbReference type="EMBL" id="QGDT01000002">
    <property type="protein sequence ID" value="PWJ59229.1"/>
    <property type="molecule type" value="Genomic_DNA"/>
</dbReference>
<feature type="domain" description="Acetyl xylan esterase" evidence="1">
    <location>
        <begin position="187"/>
        <end position="233"/>
    </location>
</feature>
<dbReference type="Pfam" id="PF05448">
    <property type="entry name" value="AXE1"/>
    <property type="match status" value="1"/>
</dbReference>
<evidence type="ECO:0000313" key="3">
    <source>
        <dbReference type="Proteomes" id="UP000245880"/>
    </source>
</evidence>
<gene>
    <name evidence="2" type="ORF">CLV98_10261</name>
</gene>
<evidence type="ECO:0000259" key="1">
    <source>
        <dbReference type="Pfam" id="PF05448"/>
    </source>
</evidence>
<name>A0A316APL0_9BACT</name>
<dbReference type="PANTHER" id="PTHR22946:SF8">
    <property type="entry name" value="ACETYL XYLAN ESTERASE DOMAIN-CONTAINING PROTEIN"/>
    <property type="match status" value="1"/>
</dbReference>
<dbReference type="PANTHER" id="PTHR22946">
    <property type="entry name" value="DIENELACTONE HYDROLASE DOMAIN-CONTAINING PROTEIN-RELATED"/>
    <property type="match status" value="1"/>
</dbReference>
<proteinExistence type="predicted"/>
<dbReference type="Gene3D" id="3.40.50.1820">
    <property type="entry name" value="alpha/beta hydrolase"/>
    <property type="match status" value="1"/>
</dbReference>
<sequence length="387" mass="42346">MELTMNRIILGVILFCGLNGGLLAQSGELCQGAYFTEKQGAEFLEAETYQDLATWEHKSQQIRDRILKGLELSTLPPRPSSKAIIHGKMILDGYSVEKVILETLPGFYLTGNLYRPLKQLESYAGILAPHGHGQNPTGRYMEQTQKRCAALAKMGAVVLAWDMIGHGDSQQCQHKIPKAAKLQTINSLRALDFLESLPGIDKQRIGMTGESGGGTQTFLLAALDDRIKVSVPCVMVSAYFFGGCVCESGMPIHKAAGFQTNNVQIAALAAPRPMLLISDGGDWTKNTAEVEFPYILSIYSLYGQARLLENVHLPHEKHDYGPSKRKAMYVFMAKTLGLNLQAVQNSQGEMDESSIRVLSPEALSVFDNQHRLPAHALQGDAAVMGVL</sequence>
<comment type="caution">
    <text evidence="2">The sequence shown here is derived from an EMBL/GenBank/DDBJ whole genome shotgun (WGS) entry which is preliminary data.</text>
</comment>
<accession>A0A316APL0</accession>
<reference evidence="2 3" key="1">
    <citation type="submission" date="2018-03" db="EMBL/GenBank/DDBJ databases">
        <title>Genomic Encyclopedia of Archaeal and Bacterial Type Strains, Phase II (KMG-II): from individual species to whole genera.</title>
        <authorList>
            <person name="Goeker M."/>
        </authorList>
    </citation>
    <scope>NUCLEOTIDE SEQUENCE [LARGE SCALE GENOMIC DNA]</scope>
    <source>
        <strain evidence="2 3">DSM 100346</strain>
    </source>
</reference>
<dbReference type="Proteomes" id="UP000245880">
    <property type="component" value="Unassembled WGS sequence"/>
</dbReference>
<dbReference type="OrthoDB" id="3668964at2"/>
<keyword evidence="3" id="KW-1185">Reference proteome</keyword>
<dbReference type="AlphaFoldDB" id="A0A316APL0"/>
<evidence type="ECO:0000313" key="2">
    <source>
        <dbReference type="EMBL" id="PWJ59229.1"/>
    </source>
</evidence>
<protein>
    <submittedName>
        <fullName evidence="2">Acetyl xylan esterase AXE1</fullName>
    </submittedName>
</protein>
<dbReference type="InterPro" id="IPR050261">
    <property type="entry name" value="FrsA_esterase"/>
</dbReference>